<dbReference type="Proteomes" id="UP000269352">
    <property type="component" value="Unassembled WGS sequence"/>
</dbReference>
<accession>A0A388TBU9</accession>
<dbReference type="AlphaFoldDB" id="A0A388TBU9"/>
<protein>
    <submittedName>
        <fullName evidence="1">Uncharacterized protein</fullName>
    </submittedName>
</protein>
<reference evidence="1 2" key="1">
    <citation type="journal article" date="2019" name="ISME J.">
        <title>Genome analyses of uncultured TG2/ZB3 bacteria in 'Margulisbacteria' specifically attached to ectosymbiotic spirochetes of protists in the termite gut.</title>
        <authorList>
            <person name="Utami Y.D."/>
            <person name="Kuwahara H."/>
            <person name="Igai K."/>
            <person name="Murakami T."/>
            <person name="Sugaya K."/>
            <person name="Morikawa T."/>
            <person name="Nagura Y."/>
            <person name="Yuki M."/>
            <person name="Deevong P."/>
            <person name="Inoue T."/>
            <person name="Kihara K."/>
            <person name="Lo N."/>
            <person name="Yamada A."/>
            <person name="Ohkuma M."/>
            <person name="Hongoh Y."/>
        </authorList>
    </citation>
    <scope>NUCLEOTIDE SEQUENCE [LARGE SCALE GENOMIC DNA]</scope>
    <source>
        <strain evidence="1">NkOx7-01</strain>
    </source>
</reference>
<name>A0A388TBU9_TERA1</name>
<dbReference type="EMBL" id="BGZN01000024">
    <property type="protein sequence ID" value="GBR73916.1"/>
    <property type="molecule type" value="Genomic_DNA"/>
</dbReference>
<proteinExistence type="predicted"/>
<keyword evidence="2" id="KW-1185">Reference proteome</keyword>
<sequence>MGKENRAFLMFKLWLIFICCLGAAGVAAEIGQFTELSGEIVISRNREPRFQPVVASRVYTNDLVTLAEMSFAIIETPQNIWQIQGPARFTINSADNFAAEYGALDFQLKPPREKNVFLAVAESVIFPGLGHWYIEDYAKALPLLSISGLMLIGIYTANPELSSAPERTAELRQNYLQIYLAYMLVAALDAWSEAGALNRRLAENRALLEE</sequence>
<gene>
    <name evidence="1" type="ORF">NO1_1182</name>
</gene>
<organism evidence="1 2">
    <name type="scientific">Termititenax aidoneus</name>
    <dbReference type="NCBI Taxonomy" id="2218524"/>
    <lineage>
        <taxon>Bacteria</taxon>
        <taxon>Bacillati</taxon>
        <taxon>Candidatus Margulisiibacteriota</taxon>
        <taxon>Candidatus Termititenacia</taxon>
        <taxon>Candidatus Termititenacales</taxon>
        <taxon>Candidatus Termititenacaceae</taxon>
        <taxon>Candidatus Termititenax</taxon>
    </lineage>
</organism>
<evidence type="ECO:0000313" key="2">
    <source>
        <dbReference type="Proteomes" id="UP000269352"/>
    </source>
</evidence>
<evidence type="ECO:0000313" key="1">
    <source>
        <dbReference type="EMBL" id="GBR73916.1"/>
    </source>
</evidence>
<comment type="caution">
    <text evidence="1">The sequence shown here is derived from an EMBL/GenBank/DDBJ whole genome shotgun (WGS) entry which is preliminary data.</text>
</comment>